<evidence type="ECO:0000256" key="8">
    <source>
        <dbReference type="SAM" id="SignalP"/>
    </source>
</evidence>
<evidence type="ECO:0000313" key="12">
    <source>
        <dbReference type="Proteomes" id="UP000245591"/>
    </source>
</evidence>
<feature type="signal peptide" evidence="8">
    <location>
        <begin position="1"/>
        <end position="24"/>
    </location>
</feature>
<evidence type="ECO:0000313" key="11">
    <source>
        <dbReference type="EMBL" id="PWA03232.1"/>
    </source>
</evidence>
<dbReference type="EMBL" id="MBFU01000513">
    <property type="protein sequence ID" value="PVZ98761.1"/>
    <property type="molecule type" value="Genomic_DNA"/>
</dbReference>
<comment type="caution">
    <text evidence="10">The sequence shown here is derived from an EMBL/GenBank/DDBJ whole genome shotgun (WGS) entry which is preliminary data.</text>
</comment>
<dbReference type="CDD" id="cd06257">
    <property type="entry name" value="DnaJ"/>
    <property type="match status" value="1"/>
</dbReference>
<feature type="compositionally biased region" description="Acidic residues" evidence="6">
    <location>
        <begin position="260"/>
        <end position="270"/>
    </location>
</feature>
<organism evidence="10 12">
    <name type="scientific">Smittium angustum</name>
    <dbReference type="NCBI Taxonomy" id="133377"/>
    <lineage>
        <taxon>Eukaryota</taxon>
        <taxon>Fungi</taxon>
        <taxon>Fungi incertae sedis</taxon>
        <taxon>Zoopagomycota</taxon>
        <taxon>Kickxellomycotina</taxon>
        <taxon>Harpellomycetes</taxon>
        <taxon>Harpellales</taxon>
        <taxon>Legeriomycetaceae</taxon>
        <taxon>Smittium</taxon>
    </lineage>
</organism>
<feature type="transmembrane region" description="Helical" evidence="7">
    <location>
        <begin position="136"/>
        <end position="156"/>
    </location>
</feature>
<gene>
    <name evidence="11" type="ORF">BB558_000568</name>
    <name evidence="10" type="ORF">BB558_005236</name>
</gene>
<feature type="region of interest" description="Disordered" evidence="6">
    <location>
        <begin position="340"/>
        <end position="366"/>
    </location>
</feature>
<dbReference type="SUPFAM" id="SSF46565">
    <property type="entry name" value="Chaperone J-domain"/>
    <property type="match status" value="1"/>
</dbReference>
<evidence type="ECO:0000256" key="5">
    <source>
        <dbReference type="ARBA" id="ARBA00037847"/>
    </source>
</evidence>
<evidence type="ECO:0000259" key="9">
    <source>
        <dbReference type="PROSITE" id="PS50076"/>
    </source>
</evidence>
<evidence type="ECO:0000256" key="3">
    <source>
        <dbReference type="ARBA" id="ARBA00022989"/>
    </source>
</evidence>
<comment type="subcellular location">
    <subcellularLocation>
        <location evidence="5">Endomembrane system</location>
        <topology evidence="5">Single-pass membrane protein</topology>
    </subcellularLocation>
</comment>
<proteinExistence type="predicted"/>
<dbReference type="PANTHER" id="PTHR44653:SF2">
    <property type="entry name" value="DNAJ HOMOLOG SUBFAMILY C MEMBER 1"/>
    <property type="match status" value="1"/>
</dbReference>
<feature type="compositionally biased region" description="Basic residues" evidence="6">
    <location>
        <begin position="352"/>
        <end position="366"/>
    </location>
</feature>
<dbReference type="InterPro" id="IPR001623">
    <property type="entry name" value="DnaJ_domain"/>
</dbReference>
<feature type="compositionally biased region" description="Polar residues" evidence="6">
    <location>
        <begin position="304"/>
        <end position="319"/>
    </location>
</feature>
<keyword evidence="2 8" id="KW-0732">Signal</keyword>
<dbReference type="Pfam" id="PF00226">
    <property type="entry name" value="DnaJ"/>
    <property type="match status" value="1"/>
</dbReference>
<name>A0A2U1J121_SMIAN</name>
<dbReference type="EMBL" id="MBFU01000024">
    <property type="protein sequence ID" value="PWA03232.1"/>
    <property type="molecule type" value="Genomic_DNA"/>
</dbReference>
<accession>A0A2U1J121</accession>
<evidence type="ECO:0000256" key="7">
    <source>
        <dbReference type="SAM" id="Phobius"/>
    </source>
</evidence>
<keyword evidence="1 7" id="KW-0812">Transmembrane</keyword>
<protein>
    <recommendedName>
        <fullName evidence="9">J domain-containing protein</fullName>
    </recommendedName>
</protein>
<evidence type="ECO:0000313" key="10">
    <source>
        <dbReference type="EMBL" id="PVZ98761.1"/>
    </source>
</evidence>
<feature type="chain" id="PRO_5044580855" description="J domain-containing protein" evidence="8">
    <location>
        <begin position="25"/>
        <end position="366"/>
    </location>
</feature>
<evidence type="ECO:0000256" key="1">
    <source>
        <dbReference type="ARBA" id="ARBA00022692"/>
    </source>
</evidence>
<dbReference type="InterPro" id="IPR036869">
    <property type="entry name" value="J_dom_sf"/>
</dbReference>
<evidence type="ECO:0000256" key="4">
    <source>
        <dbReference type="ARBA" id="ARBA00023136"/>
    </source>
</evidence>
<dbReference type="PANTHER" id="PTHR44653">
    <property type="entry name" value="DNAJ HOMOLOG SUBFAMILY C MEMBER 1"/>
    <property type="match status" value="1"/>
</dbReference>
<dbReference type="PRINTS" id="PR00625">
    <property type="entry name" value="JDOMAIN"/>
</dbReference>
<reference evidence="10 12" key="1">
    <citation type="journal article" date="2018" name="MBio">
        <title>Comparative Genomics Reveals the Core Gene Toolbox for the Fungus-Insect Symbiosis.</title>
        <authorList>
            <person name="Wang Y."/>
            <person name="Stata M."/>
            <person name="Wang W."/>
            <person name="Stajich J.E."/>
            <person name="White M.M."/>
            <person name="Moncalvo J.M."/>
        </authorList>
    </citation>
    <scope>NUCLEOTIDE SEQUENCE [LARGE SCALE GENOMIC DNA]</scope>
    <source>
        <strain evidence="10 12">AUS-126-30</strain>
    </source>
</reference>
<feature type="domain" description="J" evidence="9">
    <location>
        <begin position="47"/>
        <end position="116"/>
    </location>
</feature>
<evidence type="ECO:0000256" key="6">
    <source>
        <dbReference type="SAM" id="MobiDB-lite"/>
    </source>
</evidence>
<dbReference type="Gene3D" id="1.10.287.110">
    <property type="entry name" value="DnaJ domain"/>
    <property type="match status" value="1"/>
</dbReference>
<keyword evidence="3 7" id="KW-1133">Transmembrane helix</keyword>
<evidence type="ECO:0000256" key="2">
    <source>
        <dbReference type="ARBA" id="ARBA00022729"/>
    </source>
</evidence>
<dbReference type="GO" id="GO:0012505">
    <property type="term" value="C:endomembrane system"/>
    <property type="evidence" value="ECO:0007669"/>
    <property type="project" value="UniProtKB-SubCell"/>
</dbReference>
<dbReference type="InterPro" id="IPR052606">
    <property type="entry name" value="DnaJ_domain_protein"/>
</dbReference>
<keyword evidence="12" id="KW-1185">Reference proteome</keyword>
<dbReference type="SMART" id="SM00271">
    <property type="entry name" value="DnaJ"/>
    <property type="match status" value="1"/>
</dbReference>
<feature type="region of interest" description="Disordered" evidence="6">
    <location>
        <begin position="255"/>
        <end position="319"/>
    </location>
</feature>
<dbReference type="Proteomes" id="UP000245591">
    <property type="component" value="Unassembled WGS sequence"/>
</dbReference>
<sequence>MKVGFRLQLILVPIFLFALYAVNAWEEIDYEIFELWDSIKKFDKTTNWYELIGVTEKATIGDINKAYRKISIKYHPDKMRGSKKEIKKATDKFSRIGLVANIFRDDYKRKRYNFFKKNGVPKWRGTGYLYTRYRPGGGSVVVGLLIFFSFIQYLFMKLNYWRAQERIKEYEEYMKAGKKSKLFIDKSMKPNRKSRRNYEEESDEYMDDGEASFNEAGINPYTVEPPRFSNLLVVSIPMYFVKKILSKTGLGSEEQKLELDNESEEYDDTEQVASQKDTKNSGGKKNKKKESINANDLAKKLETQKNAPKSKNTSKENSAAVSDVEFNAIFVEKDKVIAEMSRESSSNLSSSTKKKALKKRNRGPVV</sequence>
<dbReference type="PROSITE" id="PS50076">
    <property type="entry name" value="DNAJ_2"/>
    <property type="match status" value="1"/>
</dbReference>
<keyword evidence="4 7" id="KW-0472">Membrane</keyword>
<dbReference type="AlphaFoldDB" id="A0A2U1J121"/>